<evidence type="ECO:0000313" key="8">
    <source>
        <dbReference type="Proteomes" id="UP001164714"/>
    </source>
</evidence>
<evidence type="ECO:0000259" key="1">
    <source>
        <dbReference type="Pfam" id="PF07883"/>
    </source>
</evidence>
<dbReference type="Gene3D" id="2.60.120.10">
    <property type="entry name" value="Jelly Rolls"/>
    <property type="match status" value="1"/>
</dbReference>
<dbReference type="EMBL" id="CP063065">
    <property type="protein sequence ID" value="QOQ79006.1"/>
    <property type="molecule type" value="Genomic_DNA"/>
</dbReference>
<dbReference type="EMBL" id="CP014162">
    <property type="protein sequence ID" value="AMB97381.1"/>
    <property type="molecule type" value="Genomic_DNA"/>
</dbReference>
<dbReference type="SUPFAM" id="SSF51182">
    <property type="entry name" value="RmlC-like cupins"/>
    <property type="match status" value="1"/>
</dbReference>
<protein>
    <submittedName>
        <fullName evidence="2 4">Cupin</fullName>
    </submittedName>
</protein>
<dbReference type="Proteomes" id="UP000067698">
    <property type="component" value="Chromosome"/>
</dbReference>
<evidence type="ECO:0000313" key="6">
    <source>
        <dbReference type="Proteomes" id="UP000067698"/>
    </source>
</evidence>
<reference evidence="4" key="4">
    <citation type="submission" date="2022-12" db="EMBL/GenBank/DDBJ databases">
        <title>Whole genome sequence analysis of a duck derived balloon bacteium Aerococcus urinaeequi henan2020.</title>
        <authorList>
            <person name="Zhang H."/>
            <person name="Qiao H.X."/>
            <person name="Bian C.Z."/>
            <person name="Shu J.C."/>
        </authorList>
    </citation>
    <scope>NUCLEOTIDE SEQUENCE</scope>
    <source>
        <strain evidence="4">2020-HN-1</strain>
    </source>
</reference>
<evidence type="ECO:0000313" key="2">
    <source>
        <dbReference type="EMBL" id="AMB97381.1"/>
    </source>
</evidence>
<dbReference type="InterPro" id="IPR011051">
    <property type="entry name" value="RmlC_Cupin_sf"/>
</dbReference>
<dbReference type="AlphaFoldDB" id="A0A0U4WXV3"/>
<dbReference type="InterPro" id="IPR013096">
    <property type="entry name" value="Cupin_2"/>
</dbReference>
<accession>A0A0U4WXV3</accession>
<dbReference type="Proteomes" id="UP000595091">
    <property type="component" value="Chromosome"/>
</dbReference>
<evidence type="ECO:0000313" key="4">
    <source>
        <dbReference type="EMBL" id="WAT24368.1"/>
    </source>
</evidence>
<reference evidence="5" key="5">
    <citation type="submission" date="2023-01" db="EMBL/GenBank/DDBJ databases">
        <title>Oxazolidinone resistance genes in florfenicol resistant enterococci from beef cattle and veal calves at slaughter.</title>
        <authorList>
            <person name="Biggel M."/>
        </authorList>
    </citation>
    <scope>NUCLEOTIDE SEQUENCE</scope>
    <source>
        <strain evidence="5">K79-1</strain>
    </source>
</reference>
<dbReference type="PANTHER" id="PTHR40112:SF1">
    <property type="entry name" value="H2HPP ISOMERASE"/>
    <property type="match status" value="1"/>
</dbReference>
<reference evidence="3 7" key="3">
    <citation type="submission" date="2020-10" db="EMBL/GenBank/DDBJ databases">
        <title>Plasmid carrying two tetracycline resistance determinant.</title>
        <authorList>
            <person name="Yang Q."/>
        </authorList>
    </citation>
    <scope>NUCLEOTIDE SEQUENCE [LARGE SCALE GENOMIC DNA]</scope>
    <source>
        <strain evidence="3 7">T43</strain>
    </source>
</reference>
<reference evidence="2 6" key="1">
    <citation type="journal article" date="2016" name="Genome Announc.">
        <title>Complete Genome Sequences of Aerococcus christensenii CCUG 28831T, Aerococcus sanguinicola CCUG 43001T, Aerococcus urinae CCUG 36881T, Aerococcus urinaeequi CCUG 28094T, Aerococcus urinaehominis CCUG 42038 BT, and Aerococcus viridans CCUG 4311T.</title>
        <authorList>
            <person name="Carkaci D."/>
            <person name="Dargis R."/>
            <person name="Nielsen X.C."/>
            <person name="Skovgaard O."/>
            <person name="Fuursted K."/>
            <person name="Christensen J.J."/>
        </authorList>
    </citation>
    <scope>NUCLEOTIDE SEQUENCE [LARGE SCALE GENOMIC DNA]</scope>
    <source>
        <strain evidence="2 6">CCUG28094</strain>
    </source>
</reference>
<dbReference type="RefSeq" id="WP_026465217.1">
    <property type="nucleotide sequence ID" value="NZ_CANSXX010000005.1"/>
</dbReference>
<evidence type="ECO:0000313" key="7">
    <source>
        <dbReference type="Proteomes" id="UP000595091"/>
    </source>
</evidence>
<evidence type="ECO:0000313" key="3">
    <source>
        <dbReference type="EMBL" id="QOQ79006.1"/>
    </source>
</evidence>
<dbReference type="EMBL" id="CP116590">
    <property type="protein sequence ID" value="WCG37631.1"/>
    <property type="molecule type" value="Genomic_DNA"/>
</dbReference>
<dbReference type="OrthoDB" id="2080697at2"/>
<sequence>MALENVDFGNINEIPYRPLRPGIDQAVFAMSGDGVNVTVNRVDNGNDLRPHTHDDHQQIAWILQGECDYYVDGEPFRMTAGSWVVVPKGVEHYIHVYDSPETVVNVDIFAPAREDYNEAYSQFLKEQGYQGFNIID</sequence>
<dbReference type="PANTHER" id="PTHR40112">
    <property type="entry name" value="H2HPP ISOMERASE"/>
    <property type="match status" value="1"/>
</dbReference>
<dbReference type="GeneID" id="92866631"/>
<evidence type="ECO:0000313" key="5">
    <source>
        <dbReference type="EMBL" id="WCG37631.1"/>
    </source>
</evidence>
<dbReference type="InterPro" id="IPR014710">
    <property type="entry name" value="RmlC-like_jellyroll"/>
</dbReference>
<reference evidence="6" key="2">
    <citation type="submission" date="2016-01" db="EMBL/GenBank/DDBJ databases">
        <title>Six Aerococcus type strain genome sequencing and assembly using PacBio and Illumina Hiseq.</title>
        <authorList>
            <person name="Carkaci D."/>
            <person name="Dargis R."/>
            <person name="Nielsen X.C."/>
            <person name="Skovgaard O."/>
            <person name="Fuursted K."/>
            <person name="Christensen J.J."/>
        </authorList>
    </citation>
    <scope>NUCLEOTIDE SEQUENCE [LARGE SCALE GENOMIC DNA]</scope>
    <source>
        <strain evidence="6">CCUG28094</strain>
    </source>
</reference>
<dbReference type="Proteomes" id="UP001164714">
    <property type="component" value="Chromosome"/>
</dbReference>
<name>A0A0U4WXV3_9LACT</name>
<dbReference type="Pfam" id="PF07883">
    <property type="entry name" value="Cupin_2"/>
    <property type="match status" value="1"/>
</dbReference>
<organism evidence="4 8">
    <name type="scientific">Aerococcus urinaeequi</name>
    <dbReference type="NCBI Taxonomy" id="51665"/>
    <lineage>
        <taxon>Bacteria</taxon>
        <taxon>Bacillati</taxon>
        <taxon>Bacillota</taxon>
        <taxon>Bacilli</taxon>
        <taxon>Lactobacillales</taxon>
        <taxon>Aerococcaceae</taxon>
        <taxon>Aerococcus</taxon>
    </lineage>
</organism>
<dbReference type="Proteomes" id="UP001179483">
    <property type="component" value="Chromosome"/>
</dbReference>
<feature type="domain" description="Cupin type-2" evidence="1">
    <location>
        <begin position="44"/>
        <end position="102"/>
    </location>
</feature>
<dbReference type="KEGG" id="aui:APT62_01040"/>
<gene>
    <name evidence="2" type="ORF">AWM74_03595</name>
    <name evidence="3" type="ORF">IMX20_08505</name>
    <name evidence="4" type="ORF">OZ415_09035</name>
    <name evidence="5" type="ORF">PML80_08975</name>
</gene>
<proteinExistence type="predicted"/>
<dbReference type="EMBL" id="CP114063">
    <property type="protein sequence ID" value="WAT24368.1"/>
    <property type="molecule type" value="Genomic_DNA"/>
</dbReference>
<dbReference type="InterPro" id="IPR052535">
    <property type="entry name" value="Bacilysin_H2HPP_isomerase"/>
</dbReference>